<comment type="caution">
    <text evidence="2">The sequence shown here is derived from an EMBL/GenBank/DDBJ whole genome shotgun (WGS) entry which is preliminary data.</text>
</comment>
<reference evidence="2" key="1">
    <citation type="submission" date="2020-11" db="EMBL/GenBank/DDBJ databases">
        <authorList>
            <person name="Lee S.D."/>
        </authorList>
    </citation>
    <scope>NUCLEOTIDE SEQUENCE</scope>
    <source>
        <strain evidence="2">SAP-2</strain>
    </source>
</reference>
<protein>
    <submittedName>
        <fullName evidence="2">YcaO-like family protein</fullName>
    </submittedName>
</protein>
<feature type="domain" description="YcaO" evidence="1">
    <location>
        <begin position="63"/>
        <end position="413"/>
    </location>
</feature>
<dbReference type="PANTHER" id="PTHR37809:SF1">
    <property type="entry name" value="RIBOSOMAL PROTEIN S12 METHYLTHIOTRANSFERASE ACCESSORY FACTOR YCAO"/>
    <property type="match status" value="1"/>
</dbReference>
<name>A0AA40X5F0_9GAMM</name>
<gene>
    <name evidence="2" type="ORF">ITX54_19450</name>
</gene>
<evidence type="ECO:0000313" key="2">
    <source>
        <dbReference type="EMBL" id="MBF6638845.1"/>
    </source>
</evidence>
<dbReference type="Pfam" id="PF02624">
    <property type="entry name" value="YcaO"/>
    <property type="match status" value="1"/>
</dbReference>
<reference evidence="2" key="2">
    <citation type="submission" date="2022-09" db="EMBL/GenBank/DDBJ databases">
        <title>Rouxiella aceris sp. nov., isolated from tree sap and emended description of the genus Rhouxiella.</title>
        <authorList>
            <person name="Kim I.S."/>
        </authorList>
    </citation>
    <scope>NUCLEOTIDE SEQUENCE</scope>
    <source>
        <strain evidence="2">SAP-2</strain>
    </source>
</reference>
<organism evidence="2 3">
    <name type="scientific">Rouxiella silvae</name>
    <dbReference type="NCBI Taxonomy" id="1646373"/>
    <lineage>
        <taxon>Bacteria</taxon>
        <taxon>Pseudomonadati</taxon>
        <taxon>Pseudomonadota</taxon>
        <taxon>Gammaproteobacteria</taxon>
        <taxon>Enterobacterales</taxon>
        <taxon>Yersiniaceae</taxon>
        <taxon>Rouxiella</taxon>
    </lineage>
</organism>
<proteinExistence type="predicted"/>
<dbReference type="InterPro" id="IPR003776">
    <property type="entry name" value="YcaO-like_dom"/>
</dbReference>
<dbReference type="PANTHER" id="PTHR37809">
    <property type="entry name" value="RIBOSOMAL PROTEIN S12 METHYLTHIOTRANSFERASE ACCESSORY FACTOR YCAO"/>
    <property type="match status" value="1"/>
</dbReference>
<dbReference type="Gene3D" id="3.30.160.660">
    <property type="match status" value="1"/>
</dbReference>
<dbReference type="RefSeq" id="WP_194978613.1">
    <property type="nucleotide sequence ID" value="NZ_JADMKS010000008.1"/>
</dbReference>
<dbReference type="EMBL" id="JADMKS010000008">
    <property type="protein sequence ID" value="MBF6638845.1"/>
    <property type="molecule type" value="Genomic_DNA"/>
</dbReference>
<accession>A0AA40X5F0</accession>
<dbReference type="AlphaFoldDB" id="A0AA40X5F0"/>
<evidence type="ECO:0000313" key="3">
    <source>
        <dbReference type="Proteomes" id="UP000705283"/>
    </source>
</evidence>
<dbReference type="Proteomes" id="UP000705283">
    <property type="component" value="Unassembled WGS sequence"/>
</dbReference>
<dbReference type="PROSITE" id="PS51664">
    <property type="entry name" value="YCAO"/>
    <property type="match status" value="1"/>
</dbReference>
<evidence type="ECO:0000259" key="1">
    <source>
        <dbReference type="PROSITE" id="PS51664"/>
    </source>
</evidence>
<sequence>MFKLSSSMRIRTAEESLVLARQVARTMGVTRVTDITWLDKIGMPVYAGIRPYAARGSLNVHNGKGLLASEAKIGAFMESIEFSLAEGKKHQHRIKKCQLKDVQASLPPGLPFSAFGTKLGITFSQDEEVNCVEATDIISGLTALIPAELIFHPVNLEGQRSFYGGTTTNGLCSGNSLIEAVVHGVCEVLERDVKSFDSLYHHSALVDISTEPEVVRLLRQKVEAAGLLLALRKTTNIWKLPFYSAFVLEPDIDSPISVADGYGLHPDAEIAATRAITEAAQSRLTHIHGGRDDIVKRINFYQANSKLNEQEIVSDLRSTILSSDRITSFLDEEEFFSPPDTLDALWLGIKTRMADQDIHHCFVYELSPPGFPFSVARVVVPYAEFIESEMQRVGPRFLEAFRRKKLRFGCKDA</sequence>
<dbReference type="NCBIfam" id="TIGR00702">
    <property type="entry name" value="YcaO-type kinase domain"/>
    <property type="match status" value="1"/>
</dbReference>